<dbReference type="Pfam" id="PF00092">
    <property type="entry name" value="VWA"/>
    <property type="match status" value="1"/>
</dbReference>
<dbReference type="InterPro" id="IPR036465">
    <property type="entry name" value="vWFA_dom_sf"/>
</dbReference>
<dbReference type="EMBL" id="CP157743">
    <property type="protein sequence ID" value="XBS20294.1"/>
    <property type="molecule type" value="Genomic_DNA"/>
</dbReference>
<evidence type="ECO:0000259" key="7">
    <source>
        <dbReference type="PROSITE" id="PS51123"/>
    </source>
</evidence>
<evidence type="ECO:0000256" key="2">
    <source>
        <dbReference type="ARBA" id="ARBA00023136"/>
    </source>
</evidence>
<dbReference type="InterPro" id="IPR036737">
    <property type="entry name" value="OmpA-like_sf"/>
</dbReference>
<dbReference type="KEGG" id="mech:Q9L42_018400"/>
<dbReference type="PANTHER" id="PTHR30329:SF21">
    <property type="entry name" value="LIPOPROTEIN YIAD-RELATED"/>
    <property type="match status" value="1"/>
</dbReference>
<accession>A0AAU7NTM1</accession>
<keyword evidence="9" id="KW-1185">Reference proteome</keyword>
<dbReference type="Gene3D" id="3.40.50.410">
    <property type="entry name" value="von Willebrand factor, type A domain"/>
    <property type="match status" value="1"/>
</dbReference>
<organism evidence="8 9">
    <name type="scientific">Methylomarinum roseum</name>
    <dbReference type="NCBI Taxonomy" id="3067653"/>
    <lineage>
        <taxon>Bacteria</taxon>
        <taxon>Pseudomonadati</taxon>
        <taxon>Pseudomonadota</taxon>
        <taxon>Gammaproteobacteria</taxon>
        <taxon>Methylococcales</taxon>
        <taxon>Methylococcaceae</taxon>
        <taxon>Methylomarinum</taxon>
    </lineage>
</organism>
<dbReference type="PRINTS" id="PR01021">
    <property type="entry name" value="OMPADOMAIN"/>
</dbReference>
<dbReference type="PROSITE" id="PS51257">
    <property type="entry name" value="PROKAR_LIPOPROTEIN"/>
    <property type="match status" value="1"/>
</dbReference>
<name>A0AAU7NTM1_9GAMM</name>
<dbReference type="PROSITE" id="PS51123">
    <property type="entry name" value="OMPA_2"/>
    <property type="match status" value="1"/>
</dbReference>
<sequence length="395" mass="42354">MNKTTILTATLASAVLSGCATQAVNDTQFFQAKDLNDKVNSGLLVQKTDTFFVINDSSSSMSDIYQGKGFANQADATKFSVSKALLDRMNQTLPDVTLASGLRSFGFGPCTSWSFTELNQPVQSYSSASFDSAINSLECSSGGTPVASAFRAAKTDLANVSDRIALILFSDGHNYDSSPVPALQDLKARHGDKLCVYTIWVGNDKDRQGLNVLHQLANIGQCGFATSADAIASSNGMASFVENVFFKGGTPIPTVQDSDGDGVIDSKDKCPNTPKGAIVNKDGCWAFTGVLFDHDSSKIKSKYDPLFSNALKVLKLNPGLTVEIQGHTDSIGSEAYNQKLSERRAKAVKQELVNQGVDGSRLTTVGFGESRPVASNHTAEGRAQNRRVVYRRTDR</sequence>
<evidence type="ECO:0000256" key="4">
    <source>
        <dbReference type="PROSITE-ProRule" id="PRU00473"/>
    </source>
</evidence>
<gene>
    <name evidence="8" type="ORF">Q9L42_018400</name>
</gene>
<dbReference type="SUPFAM" id="SSF53300">
    <property type="entry name" value="vWA-like"/>
    <property type="match status" value="1"/>
</dbReference>
<keyword evidence="2 4" id="KW-0472">Membrane</keyword>
<evidence type="ECO:0000259" key="6">
    <source>
        <dbReference type="PROSITE" id="PS50234"/>
    </source>
</evidence>
<dbReference type="InterPro" id="IPR006664">
    <property type="entry name" value="OMP_bac"/>
</dbReference>
<evidence type="ECO:0000256" key="3">
    <source>
        <dbReference type="ARBA" id="ARBA00023237"/>
    </source>
</evidence>
<feature type="domain" description="OmpA-like" evidence="7">
    <location>
        <begin position="279"/>
        <end position="395"/>
    </location>
</feature>
<feature type="signal peptide" evidence="5">
    <location>
        <begin position="1"/>
        <end position="22"/>
    </location>
</feature>
<evidence type="ECO:0000256" key="5">
    <source>
        <dbReference type="SAM" id="SignalP"/>
    </source>
</evidence>
<proteinExistence type="predicted"/>
<feature type="domain" description="VWFA" evidence="6">
    <location>
        <begin position="49"/>
        <end position="244"/>
    </location>
</feature>
<dbReference type="CDD" id="cd00198">
    <property type="entry name" value="vWFA"/>
    <property type="match status" value="1"/>
</dbReference>
<dbReference type="SUPFAM" id="SSF103088">
    <property type="entry name" value="OmpA-like"/>
    <property type="match status" value="1"/>
</dbReference>
<evidence type="ECO:0000256" key="1">
    <source>
        <dbReference type="ARBA" id="ARBA00004442"/>
    </source>
</evidence>
<evidence type="ECO:0000313" key="9">
    <source>
        <dbReference type="Proteomes" id="UP001225378"/>
    </source>
</evidence>
<dbReference type="InterPro" id="IPR002035">
    <property type="entry name" value="VWF_A"/>
</dbReference>
<dbReference type="InterPro" id="IPR006690">
    <property type="entry name" value="OMPA-like_CS"/>
</dbReference>
<keyword evidence="3" id="KW-0998">Cell outer membrane</keyword>
<dbReference type="GO" id="GO:0009279">
    <property type="term" value="C:cell outer membrane"/>
    <property type="evidence" value="ECO:0007669"/>
    <property type="project" value="UniProtKB-SubCell"/>
</dbReference>
<dbReference type="PROSITE" id="PS01068">
    <property type="entry name" value="OMPA_1"/>
    <property type="match status" value="1"/>
</dbReference>
<dbReference type="AlphaFoldDB" id="A0AAU7NTM1"/>
<keyword evidence="5" id="KW-0732">Signal</keyword>
<dbReference type="RefSeq" id="WP_305906939.1">
    <property type="nucleotide sequence ID" value="NZ_CP157743.1"/>
</dbReference>
<dbReference type="CDD" id="cd07185">
    <property type="entry name" value="OmpA_C-like"/>
    <property type="match status" value="1"/>
</dbReference>
<reference evidence="8 9" key="1">
    <citation type="journal article" date="2024" name="Microbiology">
        <title>Methylomarinum rosea sp. nov., a novel halophilic methanotrophic bacterium from the hypersaline Lake Elton.</title>
        <authorList>
            <person name="Suleimanov R.Z."/>
            <person name="Oshkin I.Y."/>
            <person name="Danilova O.V."/>
            <person name="Suzina N.E."/>
            <person name="Dedysh S.N."/>
        </authorList>
    </citation>
    <scope>NUCLEOTIDE SEQUENCE [LARGE SCALE GENOMIC DNA]</scope>
    <source>
        <strain evidence="8 9">Ch1-1</strain>
    </source>
</reference>
<evidence type="ECO:0000313" key="8">
    <source>
        <dbReference type="EMBL" id="XBS20294.1"/>
    </source>
</evidence>
<dbReference type="Proteomes" id="UP001225378">
    <property type="component" value="Chromosome"/>
</dbReference>
<dbReference type="Pfam" id="PF00691">
    <property type="entry name" value="OmpA"/>
    <property type="match status" value="1"/>
</dbReference>
<dbReference type="Gene3D" id="3.30.1330.60">
    <property type="entry name" value="OmpA-like domain"/>
    <property type="match status" value="1"/>
</dbReference>
<feature type="chain" id="PRO_5043560224" evidence="5">
    <location>
        <begin position="23"/>
        <end position="395"/>
    </location>
</feature>
<protein>
    <submittedName>
        <fullName evidence="8">OmpA family protein</fullName>
    </submittedName>
</protein>
<dbReference type="PROSITE" id="PS50234">
    <property type="entry name" value="VWFA"/>
    <property type="match status" value="1"/>
</dbReference>
<dbReference type="PANTHER" id="PTHR30329">
    <property type="entry name" value="STATOR ELEMENT OF FLAGELLAR MOTOR COMPLEX"/>
    <property type="match status" value="1"/>
</dbReference>
<comment type="subcellular location">
    <subcellularLocation>
        <location evidence="1">Cell outer membrane</location>
    </subcellularLocation>
</comment>
<dbReference type="InterPro" id="IPR050330">
    <property type="entry name" value="Bact_OuterMem_StrucFunc"/>
</dbReference>
<dbReference type="InterPro" id="IPR006665">
    <property type="entry name" value="OmpA-like"/>
</dbReference>